<organism evidence="12 13">
    <name type="scientific">Heyndrickxia coagulans</name>
    <name type="common">Weizmannia coagulans</name>
    <dbReference type="NCBI Taxonomy" id="1398"/>
    <lineage>
        <taxon>Bacteria</taxon>
        <taxon>Bacillati</taxon>
        <taxon>Bacillota</taxon>
        <taxon>Bacilli</taxon>
        <taxon>Bacillales</taxon>
        <taxon>Bacillaceae</taxon>
        <taxon>Heyndrickxia</taxon>
    </lineage>
</organism>
<evidence type="ECO:0000256" key="5">
    <source>
        <dbReference type="ARBA" id="ARBA00058118"/>
    </source>
</evidence>
<feature type="binding site" evidence="8">
    <location>
        <begin position="6"/>
        <end position="11"/>
    </location>
    <ligand>
        <name>NADP(+)</name>
        <dbReference type="ChEBI" id="CHEBI:58349"/>
    </ligand>
</feature>
<comment type="catalytic activity">
    <reaction evidence="6 9">
        <text>L-proline + NADP(+) = (S)-1-pyrroline-5-carboxylate + NADPH + 2 H(+)</text>
        <dbReference type="Rhea" id="RHEA:14109"/>
        <dbReference type="ChEBI" id="CHEBI:15378"/>
        <dbReference type="ChEBI" id="CHEBI:17388"/>
        <dbReference type="ChEBI" id="CHEBI:57783"/>
        <dbReference type="ChEBI" id="CHEBI:58349"/>
        <dbReference type="ChEBI" id="CHEBI:60039"/>
        <dbReference type="EC" id="1.5.1.2"/>
    </reaction>
</comment>
<comment type="catalytic activity">
    <reaction evidence="6">
        <text>L-proline + NAD(+) = (S)-1-pyrroline-5-carboxylate + NADH + 2 H(+)</text>
        <dbReference type="Rhea" id="RHEA:14105"/>
        <dbReference type="ChEBI" id="CHEBI:15378"/>
        <dbReference type="ChEBI" id="CHEBI:17388"/>
        <dbReference type="ChEBI" id="CHEBI:57540"/>
        <dbReference type="ChEBI" id="CHEBI:57945"/>
        <dbReference type="ChEBI" id="CHEBI:60039"/>
        <dbReference type="EC" id="1.5.1.2"/>
    </reaction>
</comment>
<dbReference type="InterPro" id="IPR008927">
    <property type="entry name" value="6-PGluconate_DH-like_C_sf"/>
</dbReference>
<evidence type="ECO:0000259" key="10">
    <source>
        <dbReference type="Pfam" id="PF03807"/>
    </source>
</evidence>
<evidence type="ECO:0000256" key="9">
    <source>
        <dbReference type="RuleBase" id="RU003903"/>
    </source>
</evidence>
<comment type="caution">
    <text evidence="12">The sequence shown here is derived from an EMBL/GenBank/DDBJ whole genome shotgun (WGS) entry which is preliminary data.</text>
</comment>
<dbReference type="OMA" id="AKQTCLG"/>
<dbReference type="InterPro" id="IPR036291">
    <property type="entry name" value="NAD(P)-bd_dom_sf"/>
</dbReference>
<evidence type="ECO:0000313" key="13">
    <source>
        <dbReference type="Proteomes" id="UP000075288"/>
    </source>
</evidence>
<dbReference type="PROSITE" id="PS00521">
    <property type="entry name" value="P5CR"/>
    <property type="match status" value="1"/>
</dbReference>
<evidence type="ECO:0000256" key="6">
    <source>
        <dbReference type="HAMAP-Rule" id="MF_01925"/>
    </source>
</evidence>
<dbReference type="GO" id="GO:0055129">
    <property type="term" value="P:L-proline biosynthetic process"/>
    <property type="evidence" value="ECO:0007669"/>
    <property type="project" value="UniProtKB-UniRule"/>
</dbReference>
<dbReference type="SUPFAM" id="SSF51735">
    <property type="entry name" value="NAD(P)-binding Rossmann-fold domains"/>
    <property type="match status" value="1"/>
</dbReference>
<dbReference type="InterPro" id="IPR029036">
    <property type="entry name" value="P5CR_dimer"/>
</dbReference>
<dbReference type="InterPro" id="IPR000304">
    <property type="entry name" value="Pyrroline-COOH_reductase"/>
</dbReference>
<keyword evidence="6 9" id="KW-0028">Amino-acid biosynthesis</keyword>
<dbReference type="RefSeq" id="WP_013859580.1">
    <property type="nucleotide sequence ID" value="NZ_CABJCT010000001.1"/>
</dbReference>
<dbReference type="GO" id="GO:0004735">
    <property type="term" value="F:pyrroline-5-carboxylate reductase activity"/>
    <property type="evidence" value="ECO:0007669"/>
    <property type="project" value="UniProtKB-UniRule"/>
</dbReference>
<dbReference type="Pfam" id="PF14748">
    <property type="entry name" value="P5CR_dimer"/>
    <property type="match status" value="1"/>
</dbReference>
<dbReference type="GO" id="GO:0005737">
    <property type="term" value="C:cytoplasm"/>
    <property type="evidence" value="ECO:0007669"/>
    <property type="project" value="UniProtKB-SubCell"/>
</dbReference>
<dbReference type="PANTHER" id="PTHR11645">
    <property type="entry name" value="PYRROLINE-5-CARBOXYLATE REDUCTASE"/>
    <property type="match status" value="1"/>
</dbReference>
<evidence type="ECO:0000256" key="2">
    <source>
        <dbReference type="ARBA" id="ARBA00022650"/>
    </source>
</evidence>
<dbReference type="EMBL" id="LQYG01000098">
    <property type="protein sequence ID" value="KYC60261.1"/>
    <property type="molecule type" value="Genomic_DNA"/>
</dbReference>
<comment type="subcellular location">
    <subcellularLocation>
        <location evidence="6">Cytoplasm</location>
    </subcellularLocation>
</comment>
<gene>
    <name evidence="6" type="primary">proC</name>
    <name evidence="12" type="ORF">B4098_2944</name>
</gene>
<evidence type="ECO:0000256" key="8">
    <source>
        <dbReference type="PIRSR" id="PIRSR000193-1"/>
    </source>
</evidence>
<dbReference type="Proteomes" id="UP000075288">
    <property type="component" value="Unassembled WGS sequence"/>
</dbReference>
<dbReference type="NCBIfam" id="TIGR00112">
    <property type="entry name" value="proC"/>
    <property type="match status" value="1"/>
</dbReference>
<evidence type="ECO:0000256" key="7">
    <source>
        <dbReference type="NCBIfam" id="TIGR00112"/>
    </source>
</evidence>
<keyword evidence="2 6" id="KW-0641">Proline biosynthesis</keyword>
<evidence type="ECO:0000256" key="3">
    <source>
        <dbReference type="ARBA" id="ARBA00022857"/>
    </source>
</evidence>
<keyword evidence="3 6" id="KW-0521">NADP</keyword>
<dbReference type="SUPFAM" id="SSF48179">
    <property type="entry name" value="6-phosphogluconate dehydrogenase C-terminal domain-like"/>
    <property type="match status" value="1"/>
</dbReference>
<reference evidence="12 13" key="1">
    <citation type="submission" date="2016-01" db="EMBL/GenBank/DDBJ databases">
        <title>Genome Sequences of Twelve Sporeforming Bacillus Species Isolated from Foods.</title>
        <authorList>
            <person name="Berendsen E.M."/>
            <person name="Wells-Bennik M.H."/>
            <person name="Krawcyk A.O."/>
            <person name="De Jong A."/>
            <person name="Holsappel S."/>
            <person name="Eijlander R.T."/>
            <person name="Kuipers O.P."/>
        </authorList>
    </citation>
    <scope>NUCLEOTIDE SEQUENCE [LARGE SCALE GENOMIC DNA]</scope>
    <source>
        <strain evidence="12 13">B4098</strain>
    </source>
</reference>
<feature type="domain" description="Pyrroline-5-carboxylate reductase dimerisation" evidence="11">
    <location>
        <begin position="161"/>
        <end position="265"/>
    </location>
</feature>
<protein>
    <recommendedName>
        <fullName evidence="6 7">Pyrroline-5-carboxylate reductase</fullName>
        <shortName evidence="6">P5C reductase</shortName>
        <shortName evidence="6">P5CR</shortName>
        <ecNumber evidence="6 7">1.5.1.2</ecNumber>
    </recommendedName>
    <alternativeName>
        <fullName evidence="6">PCA reductase</fullName>
    </alternativeName>
</protein>
<dbReference type="FunFam" id="1.10.3730.10:FF:000001">
    <property type="entry name" value="Pyrroline-5-carboxylate reductase"/>
    <property type="match status" value="1"/>
</dbReference>
<dbReference type="InterPro" id="IPR028939">
    <property type="entry name" value="P5C_Rdtase_cat_N"/>
</dbReference>
<dbReference type="AlphaFoldDB" id="A0A150JT48"/>
<accession>A0A150JT48</accession>
<comment type="similarity">
    <text evidence="1 6 9">Belongs to the pyrroline-5-carboxylate reductase family.</text>
</comment>
<sequence length="276" mass="29411">MKISFIGAGSMAEAMISGMLEKRIVKPGDIRAHNRTNKKRLHTLEQKYGIQAADGLSQLFEGPDAVILAVKPKDAPDVLESVRPLVSPDTLLVSVAAGITIPFIENKIGRHIPVARAMPNTSAKVGLSATGIAFNAAATKQHRHRAFAIFSTVGMAMAVKEEQLDAVTGLSGSGPAYIYYIAEALQQSAAEIGLDAQTAKQFILQTIIGAAEMLKTSAEPPEALRKAVTSPNGTTEAAIRVLDEREVKQAFIDCVKAAAKRANELSNAEEEIPARE</sequence>
<dbReference type="Gene3D" id="3.40.50.720">
    <property type="entry name" value="NAD(P)-binding Rossmann-like Domain"/>
    <property type="match status" value="1"/>
</dbReference>
<keyword evidence="4 6" id="KW-0560">Oxidoreductase</keyword>
<evidence type="ECO:0000256" key="1">
    <source>
        <dbReference type="ARBA" id="ARBA00005525"/>
    </source>
</evidence>
<dbReference type="PANTHER" id="PTHR11645:SF49">
    <property type="entry name" value="PYRROLINE-5-CARBOXYLATE REDUCTASE 1"/>
    <property type="match status" value="1"/>
</dbReference>
<dbReference type="PATRIC" id="fig|1398.26.peg.998"/>
<evidence type="ECO:0000256" key="4">
    <source>
        <dbReference type="ARBA" id="ARBA00023002"/>
    </source>
</evidence>
<dbReference type="Pfam" id="PF03807">
    <property type="entry name" value="F420_oxidored"/>
    <property type="match status" value="1"/>
</dbReference>
<proteinExistence type="inferred from homology"/>
<dbReference type="Gene3D" id="1.10.3730.10">
    <property type="entry name" value="ProC C-terminal domain-like"/>
    <property type="match status" value="1"/>
</dbReference>
<dbReference type="InterPro" id="IPR053790">
    <property type="entry name" value="P5CR-like_CS"/>
</dbReference>
<comment type="function">
    <text evidence="5 6">Catalyzes the reduction of 1-pyrroline-5-carboxylate (PCA) to L-proline.</text>
</comment>
<dbReference type="HAMAP" id="MF_01925">
    <property type="entry name" value="P5C_reductase"/>
    <property type="match status" value="1"/>
</dbReference>
<comment type="pathway">
    <text evidence="6 9">Amino-acid biosynthesis; L-proline biosynthesis; L-proline from L-glutamate 5-semialdehyde: step 1/1.</text>
</comment>
<dbReference type="UniPathway" id="UPA00098">
    <property type="reaction ID" value="UER00361"/>
</dbReference>
<name>A0A150JT48_HEYCO</name>
<evidence type="ECO:0000313" key="12">
    <source>
        <dbReference type="EMBL" id="KYC60261.1"/>
    </source>
</evidence>
<keyword evidence="6" id="KW-0963">Cytoplasm</keyword>
<feature type="binding site" evidence="8">
    <location>
        <begin position="69"/>
        <end position="72"/>
    </location>
    <ligand>
        <name>NADP(+)</name>
        <dbReference type="ChEBI" id="CHEBI:58349"/>
    </ligand>
</feature>
<evidence type="ECO:0000259" key="11">
    <source>
        <dbReference type="Pfam" id="PF14748"/>
    </source>
</evidence>
<dbReference type="EC" id="1.5.1.2" evidence="6 7"/>
<dbReference type="PIRSF" id="PIRSF000193">
    <property type="entry name" value="Pyrrol-5-carb_rd"/>
    <property type="match status" value="1"/>
</dbReference>
<feature type="domain" description="Pyrroline-5-carboxylate reductase catalytic N-terminal" evidence="10">
    <location>
        <begin position="2"/>
        <end position="98"/>
    </location>
</feature>